<dbReference type="AlphaFoldDB" id="A0A9P6DGQ6"/>
<evidence type="ECO:0000256" key="3">
    <source>
        <dbReference type="ARBA" id="ARBA00022664"/>
    </source>
</evidence>
<accession>A0A9P6DGQ6</accession>
<organism evidence="7 8">
    <name type="scientific">Pleurotus eryngii</name>
    <name type="common">Boletus of the steppes</name>
    <dbReference type="NCBI Taxonomy" id="5323"/>
    <lineage>
        <taxon>Eukaryota</taxon>
        <taxon>Fungi</taxon>
        <taxon>Dikarya</taxon>
        <taxon>Basidiomycota</taxon>
        <taxon>Agaricomycotina</taxon>
        <taxon>Agaricomycetes</taxon>
        <taxon>Agaricomycetidae</taxon>
        <taxon>Agaricales</taxon>
        <taxon>Pleurotineae</taxon>
        <taxon>Pleurotaceae</taxon>
        <taxon>Pleurotus</taxon>
    </lineage>
</organism>
<dbReference type="GO" id="GO:0005634">
    <property type="term" value="C:nucleus"/>
    <property type="evidence" value="ECO:0007669"/>
    <property type="project" value="UniProtKB-SubCell"/>
</dbReference>
<evidence type="ECO:0000256" key="1">
    <source>
        <dbReference type="ARBA" id="ARBA00004123"/>
    </source>
</evidence>
<feature type="compositionally biased region" description="Polar residues" evidence="6">
    <location>
        <begin position="165"/>
        <end position="183"/>
    </location>
</feature>
<feature type="compositionally biased region" description="Gly residues" evidence="6">
    <location>
        <begin position="315"/>
        <end position="324"/>
    </location>
</feature>
<name>A0A9P6DGQ6_PLEER</name>
<feature type="compositionally biased region" description="Basic and acidic residues" evidence="6">
    <location>
        <begin position="261"/>
        <end position="302"/>
    </location>
</feature>
<evidence type="ECO:0000313" key="7">
    <source>
        <dbReference type="EMBL" id="KAF9495430.1"/>
    </source>
</evidence>
<gene>
    <name evidence="7" type="ORF">BDN71DRAFT_1506778</name>
</gene>
<reference evidence="7" key="1">
    <citation type="submission" date="2020-11" db="EMBL/GenBank/DDBJ databases">
        <authorList>
            <consortium name="DOE Joint Genome Institute"/>
            <person name="Ahrendt S."/>
            <person name="Riley R."/>
            <person name="Andreopoulos W."/>
            <person name="Labutti K."/>
            <person name="Pangilinan J."/>
            <person name="Ruiz-Duenas F.J."/>
            <person name="Barrasa J.M."/>
            <person name="Sanchez-Garcia M."/>
            <person name="Camarero S."/>
            <person name="Miyauchi S."/>
            <person name="Serrano A."/>
            <person name="Linde D."/>
            <person name="Babiker R."/>
            <person name="Drula E."/>
            <person name="Ayuso-Fernandez I."/>
            <person name="Pacheco R."/>
            <person name="Padilla G."/>
            <person name="Ferreira P."/>
            <person name="Barriuso J."/>
            <person name="Kellner H."/>
            <person name="Castanera R."/>
            <person name="Alfaro M."/>
            <person name="Ramirez L."/>
            <person name="Pisabarro A.G."/>
            <person name="Kuo A."/>
            <person name="Tritt A."/>
            <person name="Lipzen A."/>
            <person name="He G."/>
            <person name="Yan M."/>
            <person name="Ng V."/>
            <person name="Cullen D."/>
            <person name="Martin F."/>
            <person name="Rosso M.-N."/>
            <person name="Henrissat B."/>
            <person name="Hibbett D."/>
            <person name="Martinez A.T."/>
            <person name="Grigoriev I.V."/>
        </authorList>
    </citation>
    <scope>NUCLEOTIDE SEQUENCE</scope>
    <source>
        <strain evidence="7">ATCC 90797</strain>
    </source>
</reference>
<keyword evidence="5" id="KW-0539">Nucleus</keyword>
<sequence length="350" mass="38674">MNLPTSRELELEVSLRQRDAQVAELSDEITRLRQYLARQPGPSTTDPITLPPAYVSILLPQLDAASRPNSTAPGSTVTAALTQKVKALQEENDELYQILQYSETSKLKEEVHILRSSVTRLENALRESDQTVSALCQELEKSKEAFAALKSSAYSKPSAYLDNSHSAAQSHVTSNGNARTTFSKPLPTGPKGHKRPRLSDTQASTGSSGSNLPPQRSYRPSEPRGRSPRPHTDSHGKHRSESRMDVDGESRARPRPSVAPSRDRDHDRGRGREERAHSKEHPHKDEEKDVDEGKDRGRDRTKAPQRNGNFNVGRPSGGSVGGGSSRKHERSNSHRHSQGGDRTLKERMGL</sequence>
<keyword evidence="3" id="KW-0507">mRNA processing</keyword>
<dbReference type="GO" id="GO:0016556">
    <property type="term" value="P:mRNA modification"/>
    <property type="evidence" value="ECO:0007669"/>
    <property type="project" value="InterPro"/>
</dbReference>
<protein>
    <submittedName>
        <fullName evidence="7">Uncharacterized protein</fullName>
    </submittedName>
</protein>
<feature type="compositionally biased region" description="Polar residues" evidence="6">
    <location>
        <begin position="199"/>
        <end position="214"/>
    </location>
</feature>
<dbReference type="GO" id="GO:0006397">
    <property type="term" value="P:mRNA processing"/>
    <property type="evidence" value="ECO:0007669"/>
    <property type="project" value="UniProtKB-KW"/>
</dbReference>
<dbReference type="GO" id="GO:0008380">
    <property type="term" value="P:RNA splicing"/>
    <property type="evidence" value="ECO:0007669"/>
    <property type="project" value="UniProtKB-KW"/>
</dbReference>
<feature type="compositionally biased region" description="Basic and acidic residues" evidence="6">
    <location>
        <begin position="338"/>
        <end position="350"/>
    </location>
</feature>
<comment type="caution">
    <text evidence="7">The sequence shown here is derived from an EMBL/GenBank/DDBJ whole genome shotgun (WGS) entry which is preliminary data.</text>
</comment>
<comment type="subcellular location">
    <subcellularLocation>
        <location evidence="1">Nucleus</location>
    </subcellularLocation>
</comment>
<dbReference type="InterPro" id="IPR033757">
    <property type="entry name" value="WTAP"/>
</dbReference>
<evidence type="ECO:0000256" key="5">
    <source>
        <dbReference type="ARBA" id="ARBA00023242"/>
    </source>
</evidence>
<dbReference type="Pfam" id="PF17098">
    <property type="entry name" value="Wtap"/>
    <property type="match status" value="1"/>
</dbReference>
<keyword evidence="8" id="KW-1185">Reference proteome</keyword>
<keyword evidence="4" id="KW-0508">mRNA splicing</keyword>
<feature type="region of interest" description="Disordered" evidence="6">
    <location>
        <begin position="165"/>
        <end position="350"/>
    </location>
</feature>
<feature type="compositionally biased region" description="Basic residues" evidence="6">
    <location>
        <begin position="325"/>
        <end position="337"/>
    </location>
</feature>
<evidence type="ECO:0000256" key="4">
    <source>
        <dbReference type="ARBA" id="ARBA00023187"/>
    </source>
</evidence>
<comment type="similarity">
    <text evidence="2">Belongs to the fl(2)d family.</text>
</comment>
<dbReference type="GO" id="GO:0000381">
    <property type="term" value="P:regulation of alternative mRNA splicing, via spliceosome"/>
    <property type="evidence" value="ECO:0007669"/>
    <property type="project" value="InterPro"/>
</dbReference>
<dbReference type="EMBL" id="MU154562">
    <property type="protein sequence ID" value="KAF9495430.1"/>
    <property type="molecule type" value="Genomic_DNA"/>
</dbReference>
<evidence type="ECO:0000256" key="6">
    <source>
        <dbReference type="SAM" id="MobiDB-lite"/>
    </source>
</evidence>
<dbReference type="Proteomes" id="UP000807025">
    <property type="component" value="Unassembled WGS sequence"/>
</dbReference>
<dbReference type="OrthoDB" id="3363802at2759"/>
<proteinExistence type="inferred from homology"/>
<evidence type="ECO:0000256" key="2">
    <source>
        <dbReference type="ARBA" id="ARBA00010313"/>
    </source>
</evidence>
<evidence type="ECO:0000313" key="8">
    <source>
        <dbReference type="Proteomes" id="UP000807025"/>
    </source>
</evidence>
<feature type="compositionally biased region" description="Basic and acidic residues" evidence="6">
    <location>
        <begin position="219"/>
        <end position="252"/>
    </location>
</feature>